<dbReference type="InterPro" id="IPR038765">
    <property type="entry name" value="Papain-like_cys_pep_sf"/>
</dbReference>
<dbReference type="SMART" id="SM00848">
    <property type="entry name" value="Inhibitor_I29"/>
    <property type="match status" value="1"/>
</dbReference>
<gene>
    <name evidence="6" type="primary">ga08012</name>
    <name evidence="6" type="ORF">PR202_ga08012</name>
</gene>
<feature type="domain" description="Peptidase C1A papain C-terminal" evidence="4">
    <location>
        <begin position="306"/>
        <end position="449"/>
    </location>
</feature>
<feature type="domain" description="Cathepsin propeptide inhibitor" evidence="5">
    <location>
        <begin position="212"/>
        <end position="272"/>
    </location>
</feature>
<dbReference type="EMBL" id="BQKI01000003">
    <property type="protein sequence ID" value="GJM91617.1"/>
    <property type="molecule type" value="Genomic_DNA"/>
</dbReference>
<dbReference type="SUPFAM" id="SSF54001">
    <property type="entry name" value="Cysteine proteinases"/>
    <property type="match status" value="1"/>
</dbReference>
<organism evidence="6 7">
    <name type="scientific">Eleusine coracana subsp. coracana</name>
    <dbReference type="NCBI Taxonomy" id="191504"/>
    <lineage>
        <taxon>Eukaryota</taxon>
        <taxon>Viridiplantae</taxon>
        <taxon>Streptophyta</taxon>
        <taxon>Embryophyta</taxon>
        <taxon>Tracheophyta</taxon>
        <taxon>Spermatophyta</taxon>
        <taxon>Magnoliopsida</taxon>
        <taxon>Liliopsida</taxon>
        <taxon>Poales</taxon>
        <taxon>Poaceae</taxon>
        <taxon>PACMAD clade</taxon>
        <taxon>Chloridoideae</taxon>
        <taxon>Cynodonteae</taxon>
        <taxon>Eleusininae</taxon>
        <taxon>Eleusine</taxon>
    </lineage>
</organism>
<sequence length="450" mass="48402">MSGCTDRSRVRPGRKKRWIHACQCEESPGGSPWGSGVGVERRSEVGRKAAIHGGSMREGEYGLTRSLKASRRCCRRRLAVGVGGEASMARSGSRLPWGARRARERLRASGGGGGGGEMRPFGQGSGGQGGCPNGGWGSRSVGAVNAESSVPTRRMGRREHGEAPVCFFEVADRQAMGKTALSLFALVLPVATVASGGSTAVSPATKEEVQSFQRWVAMYGRSFATAEEMKRRLDVYRTNVQYIESFNNNSMAAGRTYYLGEGPFTDLTDQEFAAQFTLTGMLPQQLPAACSHPVNVTTNEVGSAAPPSRVDWREAGAVTPVKTQGHCGTCRSTNLSHYAARITDYEYVPSCSEKDLMAAVAKQPVAVEIDLHGIQHYKGGIFNGPCGVNPNHFVTVVGYNQDSSGTNYWIARNSWGKIWGDQGCVLFRKDVEDQPLGMCGLAISPVYPIM</sequence>
<keyword evidence="7" id="KW-1185">Reference proteome</keyword>
<dbReference type="Pfam" id="PF08246">
    <property type="entry name" value="Inhibitor_I29"/>
    <property type="match status" value="1"/>
</dbReference>
<dbReference type="GO" id="GO:0008234">
    <property type="term" value="F:cysteine-type peptidase activity"/>
    <property type="evidence" value="ECO:0007669"/>
    <property type="project" value="InterPro"/>
</dbReference>
<reference evidence="6" key="1">
    <citation type="journal article" date="2018" name="DNA Res.">
        <title>Multiple hybrid de novo genome assembly of finger millet, an orphan allotetraploid crop.</title>
        <authorList>
            <person name="Hatakeyama M."/>
            <person name="Aluri S."/>
            <person name="Balachadran M.T."/>
            <person name="Sivarajan S.R."/>
            <person name="Patrignani A."/>
            <person name="Gruter S."/>
            <person name="Poveda L."/>
            <person name="Shimizu-Inatsugi R."/>
            <person name="Baeten J."/>
            <person name="Francoijs K.J."/>
            <person name="Nataraja K.N."/>
            <person name="Reddy Y.A.N."/>
            <person name="Phadnis S."/>
            <person name="Ravikumar R.L."/>
            <person name="Schlapbach R."/>
            <person name="Sreeman S.M."/>
            <person name="Shimizu K.K."/>
        </authorList>
    </citation>
    <scope>NUCLEOTIDE SEQUENCE</scope>
</reference>
<dbReference type="InterPro" id="IPR013128">
    <property type="entry name" value="Peptidase_C1A"/>
</dbReference>
<dbReference type="Gene3D" id="1.10.287.2250">
    <property type="match status" value="1"/>
</dbReference>
<reference evidence="6" key="2">
    <citation type="submission" date="2021-12" db="EMBL/GenBank/DDBJ databases">
        <title>Resequencing data analysis of finger millet.</title>
        <authorList>
            <person name="Hatakeyama M."/>
            <person name="Aluri S."/>
            <person name="Balachadran M.T."/>
            <person name="Sivarajan S.R."/>
            <person name="Poveda L."/>
            <person name="Shimizu-Inatsugi R."/>
            <person name="Schlapbach R."/>
            <person name="Sreeman S.M."/>
            <person name="Shimizu K.K."/>
        </authorList>
    </citation>
    <scope>NUCLEOTIDE SEQUENCE</scope>
</reference>
<dbReference type="Proteomes" id="UP001054889">
    <property type="component" value="Unassembled WGS sequence"/>
</dbReference>
<dbReference type="Pfam" id="PF00112">
    <property type="entry name" value="Peptidase_C1"/>
    <property type="match status" value="1"/>
</dbReference>
<dbReference type="InterPro" id="IPR013201">
    <property type="entry name" value="Prot_inhib_I29"/>
</dbReference>
<evidence type="ECO:0000256" key="3">
    <source>
        <dbReference type="SAM" id="MobiDB-lite"/>
    </source>
</evidence>
<evidence type="ECO:0000259" key="4">
    <source>
        <dbReference type="SMART" id="SM00645"/>
    </source>
</evidence>
<dbReference type="AlphaFoldDB" id="A0AAV5C1G6"/>
<comment type="similarity">
    <text evidence="1">Belongs to the peptidase C1 family.</text>
</comment>
<comment type="caution">
    <text evidence="6">The sequence shown here is derived from an EMBL/GenBank/DDBJ whole genome shotgun (WGS) entry which is preliminary data.</text>
</comment>
<evidence type="ECO:0000256" key="1">
    <source>
        <dbReference type="ARBA" id="ARBA00008455"/>
    </source>
</evidence>
<proteinExistence type="inferred from homology"/>
<dbReference type="PANTHER" id="PTHR12411">
    <property type="entry name" value="CYSTEINE PROTEASE FAMILY C1-RELATED"/>
    <property type="match status" value="1"/>
</dbReference>
<evidence type="ECO:0000259" key="5">
    <source>
        <dbReference type="SMART" id="SM00848"/>
    </source>
</evidence>
<dbReference type="Gene3D" id="3.90.70.10">
    <property type="entry name" value="Cysteine proteinases"/>
    <property type="match status" value="2"/>
</dbReference>
<dbReference type="SMART" id="SM00645">
    <property type="entry name" value="Pept_C1"/>
    <property type="match status" value="1"/>
</dbReference>
<evidence type="ECO:0000256" key="2">
    <source>
        <dbReference type="ARBA" id="ARBA00023157"/>
    </source>
</evidence>
<feature type="compositionally biased region" description="Gly residues" evidence="3">
    <location>
        <begin position="109"/>
        <end position="137"/>
    </location>
</feature>
<feature type="region of interest" description="Disordered" evidence="3">
    <location>
        <begin position="106"/>
        <end position="156"/>
    </location>
</feature>
<dbReference type="CDD" id="cd02248">
    <property type="entry name" value="Peptidase_C1A"/>
    <property type="match status" value="1"/>
</dbReference>
<name>A0AAV5C1G6_ELECO</name>
<evidence type="ECO:0000313" key="6">
    <source>
        <dbReference type="EMBL" id="GJM91617.1"/>
    </source>
</evidence>
<protein>
    <submittedName>
        <fullName evidence="6">Uncharacterized protein</fullName>
    </submittedName>
</protein>
<accession>A0AAV5C1G6</accession>
<keyword evidence="2" id="KW-1015">Disulfide bond</keyword>
<dbReference type="InterPro" id="IPR039417">
    <property type="entry name" value="Peptidase_C1A_papain-like"/>
</dbReference>
<evidence type="ECO:0000313" key="7">
    <source>
        <dbReference type="Proteomes" id="UP001054889"/>
    </source>
</evidence>
<dbReference type="InterPro" id="IPR000668">
    <property type="entry name" value="Peptidase_C1A_C"/>
</dbReference>
<dbReference type="GO" id="GO:0006508">
    <property type="term" value="P:proteolysis"/>
    <property type="evidence" value="ECO:0007669"/>
    <property type="project" value="InterPro"/>
</dbReference>